<proteinExistence type="predicted"/>
<evidence type="ECO:0000313" key="3">
    <source>
        <dbReference type="EMBL" id="KAE9384558.1"/>
    </source>
</evidence>
<dbReference type="CDD" id="cd00024">
    <property type="entry name" value="CD_CSD"/>
    <property type="match status" value="1"/>
</dbReference>
<evidence type="ECO:0000256" key="2">
    <source>
        <dbReference type="SAM" id="MobiDB-lite"/>
    </source>
</evidence>
<sequence>MPTSTRRRASSVSNTDSSNADEQDGHSAKVRLVPQKSWSMLQELKSLEDAHKTAIVNKEKEIAEKDKKLAEMDLELDELMNCETDRIQSLEEEREQLLRDHLAAELREAGLARRIRNLEAQVASLQDNSQNMPLRRNRTIGTASHSSMRLLRLHLANAIQAVTKSAQMNAQATSKSTQTEVDQLAITASKSTQTETFKSSQTKVHQLVMTVSKSAQTEVQLFDGESTTELSNAPISGMLATTTFESTQTELHPLAVATSKSTQTEVQLAAATFESARTELHPLAAATSKSTQTELQVFNGENSFAHVPPAAGKLGSEQPEHAVDYINGHRWIGKNLKFQVVWKGNDATWESFARIQDCVALDAYLKHHGLENTANLSKKKYCINERIA</sequence>
<evidence type="ECO:0000256" key="1">
    <source>
        <dbReference type="SAM" id="Coils"/>
    </source>
</evidence>
<protein>
    <recommendedName>
        <fullName evidence="5">Chromo domain-containing protein</fullName>
    </recommendedName>
</protein>
<dbReference type="SUPFAM" id="SSF54160">
    <property type="entry name" value="Chromo domain-like"/>
    <property type="match status" value="1"/>
</dbReference>
<accession>A0A6A4GGD8</accession>
<feature type="region of interest" description="Disordered" evidence="2">
    <location>
        <begin position="1"/>
        <end position="33"/>
    </location>
</feature>
<dbReference type="AlphaFoldDB" id="A0A6A4GGD8"/>
<organism evidence="3 4">
    <name type="scientific">Gymnopus androsaceus JB14</name>
    <dbReference type="NCBI Taxonomy" id="1447944"/>
    <lineage>
        <taxon>Eukaryota</taxon>
        <taxon>Fungi</taxon>
        <taxon>Dikarya</taxon>
        <taxon>Basidiomycota</taxon>
        <taxon>Agaricomycotina</taxon>
        <taxon>Agaricomycetes</taxon>
        <taxon>Agaricomycetidae</taxon>
        <taxon>Agaricales</taxon>
        <taxon>Marasmiineae</taxon>
        <taxon>Omphalotaceae</taxon>
        <taxon>Gymnopus</taxon>
    </lineage>
</organism>
<name>A0A6A4GGD8_9AGAR</name>
<dbReference type="Proteomes" id="UP000799118">
    <property type="component" value="Unassembled WGS sequence"/>
</dbReference>
<gene>
    <name evidence="3" type="ORF">BT96DRAFT_1007956</name>
</gene>
<evidence type="ECO:0008006" key="5">
    <source>
        <dbReference type="Google" id="ProtNLM"/>
    </source>
</evidence>
<dbReference type="InterPro" id="IPR016197">
    <property type="entry name" value="Chromo-like_dom_sf"/>
</dbReference>
<reference evidence="3" key="1">
    <citation type="journal article" date="2019" name="Environ. Microbiol.">
        <title>Fungal ecological strategies reflected in gene transcription - a case study of two litter decomposers.</title>
        <authorList>
            <person name="Barbi F."/>
            <person name="Kohler A."/>
            <person name="Barry K."/>
            <person name="Baskaran P."/>
            <person name="Daum C."/>
            <person name="Fauchery L."/>
            <person name="Ihrmark K."/>
            <person name="Kuo A."/>
            <person name="LaButti K."/>
            <person name="Lipzen A."/>
            <person name="Morin E."/>
            <person name="Grigoriev I.V."/>
            <person name="Henrissat B."/>
            <person name="Lindahl B."/>
            <person name="Martin F."/>
        </authorList>
    </citation>
    <scope>NUCLEOTIDE SEQUENCE</scope>
    <source>
        <strain evidence="3">JB14</strain>
    </source>
</reference>
<evidence type="ECO:0000313" key="4">
    <source>
        <dbReference type="Proteomes" id="UP000799118"/>
    </source>
</evidence>
<dbReference type="EMBL" id="ML770122">
    <property type="protein sequence ID" value="KAE9384558.1"/>
    <property type="molecule type" value="Genomic_DNA"/>
</dbReference>
<feature type="compositionally biased region" description="Polar residues" evidence="2">
    <location>
        <begin position="10"/>
        <end position="20"/>
    </location>
</feature>
<feature type="coiled-coil region" evidence="1">
    <location>
        <begin position="55"/>
        <end position="128"/>
    </location>
</feature>
<keyword evidence="1" id="KW-0175">Coiled coil</keyword>
<dbReference type="Gene3D" id="2.40.50.40">
    <property type="match status" value="1"/>
</dbReference>
<keyword evidence="4" id="KW-1185">Reference proteome</keyword>